<dbReference type="STRING" id="1448320.A0A319DZH8"/>
<dbReference type="VEuPathDB" id="FungiDB:BO71DRAFT_469882"/>
<dbReference type="EMBL" id="KZ825832">
    <property type="protein sequence ID" value="PYH96853.1"/>
    <property type="molecule type" value="Genomic_DNA"/>
</dbReference>
<dbReference type="InterPro" id="IPR051678">
    <property type="entry name" value="AGP_Transferase"/>
</dbReference>
<dbReference type="InterPro" id="IPR011009">
    <property type="entry name" value="Kinase-like_dom_sf"/>
</dbReference>
<feature type="domain" description="Aminoglycoside phosphotransferase" evidence="1">
    <location>
        <begin position="108"/>
        <end position="301"/>
    </location>
</feature>
<dbReference type="Pfam" id="PF01636">
    <property type="entry name" value="APH"/>
    <property type="match status" value="1"/>
</dbReference>
<evidence type="ECO:0000313" key="2">
    <source>
        <dbReference type="EMBL" id="PYH96853.1"/>
    </source>
</evidence>
<name>A0A319DZH8_9EURO</name>
<dbReference type="InterPro" id="IPR002575">
    <property type="entry name" value="Aminoglycoside_PTrfase"/>
</dbReference>
<evidence type="ECO:0000259" key="1">
    <source>
        <dbReference type="Pfam" id="PF01636"/>
    </source>
</evidence>
<keyword evidence="3" id="KW-1185">Reference proteome</keyword>
<protein>
    <recommendedName>
        <fullName evidence="1">Aminoglycoside phosphotransferase domain-containing protein</fullName>
    </recommendedName>
</protein>
<sequence>MPAINSGLAAQAVHRTLNMDVVRVVSLGDNRTSTSFDVEIAREMNLRDVRRMNLTERNLIIPLYAKRFTVRFQHARNDIPPARWAEQIVASNKLTQTILHTTEFNDIVPDIVAWEGGDGTHGTAFIIELPQEDPNLFPGIFAMSDEDQRTIVEEIGDLLERFQSYELPLRLQGYGSLRLDDNREVVLSGSHLAPDSPGPFESLEERLRSSADVSRAASQNHPFYEDADLRRRVDRFFDEKNSELMAGLDCTQPPCFVHCGIQLQNIHYNLESRKITGITDFGFARIDHPVVEYVHSFSTFAAALFLPFDAKLGILHNCVLREFPEEEFSIEELTQSRLGTWGKYVDIPRLYRLARHFHAYLAVDDDIIRPADCPEAELLTYLVGIYGAVSGRARLSGGLETAAQKEREAREILVKYLDFFEV</sequence>
<dbReference type="Proteomes" id="UP000247810">
    <property type="component" value="Unassembled WGS sequence"/>
</dbReference>
<dbReference type="SUPFAM" id="SSF56112">
    <property type="entry name" value="Protein kinase-like (PK-like)"/>
    <property type="match status" value="1"/>
</dbReference>
<dbReference type="PANTHER" id="PTHR21310:SF15">
    <property type="entry name" value="AMINOGLYCOSIDE PHOSPHOTRANSFERASE DOMAIN-CONTAINING PROTEIN"/>
    <property type="match status" value="1"/>
</dbReference>
<dbReference type="PANTHER" id="PTHR21310">
    <property type="entry name" value="AMINOGLYCOSIDE PHOSPHOTRANSFERASE-RELATED-RELATED"/>
    <property type="match status" value="1"/>
</dbReference>
<dbReference type="Gene3D" id="3.90.1200.10">
    <property type="match status" value="1"/>
</dbReference>
<dbReference type="AlphaFoldDB" id="A0A319DZH8"/>
<dbReference type="OrthoDB" id="2831558at2759"/>
<accession>A0A319DZH8</accession>
<proteinExistence type="predicted"/>
<reference evidence="2 3" key="1">
    <citation type="submission" date="2018-02" db="EMBL/GenBank/DDBJ databases">
        <title>The genomes of Aspergillus section Nigri reveals drivers in fungal speciation.</title>
        <authorList>
            <consortium name="DOE Joint Genome Institute"/>
            <person name="Vesth T.C."/>
            <person name="Nybo J."/>
            <person name="Theobald S."/>
            <person name="Brandl J."/>
            <person name="Frisvad J.C."/>
            <person name="Nielsen K.F."/>
            <person name="Lyhne E.K."/>
            <person name="Kogle M.E."/>
            <person name="Kuo A."/>
            <person name="Riley R."/>
            <person name="Clum A."/>
            <person name="Nolan M."/>
            <person name="Lipzen A."/>
            <person name="Salamov A."/>
            <person name="Henrissat B."/>
            <person name="Wiebenga A."/>
            <person name="De vries R.P."/>
            <person name="Grigoriev I.V."/>
            <person name="Mortensen U.H."/>
            <person name="Andersen M.R."/>
            <person name="Baker S.E."/>
        </authorList>
    </citation>
    <scope>NUCLEOTIDE SEQUENCE [LARGE SCALE GENOMIC DNA]</scope>
    <source>
        <strain evidence="2 3">CBS 707.79</strain>
    </source>
</reference>
<evidence type="ECO:0000313" key="3">
    <source>
        <dbReference type="Proteomes" id="UP000247810"/>
    </source>
</evidence>
<gene>
    <name evidence="2" type="ORF">BO71DRAFT_469882</name>
</gene>
<organism evidence="2 3">
    <name type="scientific">Aspergillus ellipticus CBS 707.79</name>
    <dbReference type="NCBI Taxonomy" id="1448320"/>
    <lineage>
        <taxon>Eukaryota</taxon>
        <taxon>Fungi</taxon>
        <taxon>Dikarya</taxon>
        <taxon>Ascomycota</taxon>
        <taxon>Pezizomycotina</taxon>
        <taxon>Eurotiomycetes</taxon>
        <taxon>Eurotiomycetidae</taxon>
        <taxon>Eurotiales</taxon>
        <taxon>Aspergillaceae</taxon>
        <taxon>Aspergillus</taxon>
        <taxon>Aspergillus subgen. Circumdati</taxon>
    </lineage>
</organism>